<keyword evidence="7" id="KW-0460">Magnesium</keyword>
<evidence type="ECO:0000256" key="7">
    <source>
        <dbReference type="ARBA" id="ARBA00022842"/>
    </source>
</evidence>
<accession>A0ABX7PCK6</accession>
<comment type="cofactor">
    <cofactor evidence="2">
        <name>Mg(2+)</name>
        <dbReference type="ChEBI" id="CHEBI:18420"/>
    </cofactor>
</comment>
<evidence type="ECO:0000256" key="5">
    <source>
        <dbReference type="ARBA" id="ARBA00022763"/>
    </source>
</evidence>
<dbReference type="InterPro" id="IPR005135">
    <property type="entry name" value="Endo/exonuclease/phosphatase"/>
</dbReference>
<dbReference type="Gene3D" id="3.60.10.10">
    <property type="entry name" value="Endonuclease/exonuclease/phosphatase"/>
    <property type="match status" value="1"/>
</dbReference>
<evidence type="ECO:0000313" key="10">
    <source>
        <dbReference type="EMBL" id="QSQ28108.1"/>
    </source>
</evidence>
<proteinExistence type="predicted"/>
<dbReference type="SUPFAM" id="SSF56219">
    <property type="entry name" value="DNase I-like"/>
    <property type="match status" value="1"/>
</dbReference>
<evidence type="ECO:0000313" key="11">
    <source>
        <dbReference type="Proteomes" id="UP000662747"/>
    </source>
</evidence>
<reference evidence="10 11" key="1">
    <citation type="submission" date="2021-02" db="EMBL/GenBank/DDBJ databases">
        <title>De Novo genome assembly of isolated myxobacteria.</title>
        <authorList>
            <person name="Stevens D.C."/>
        </authorList>
    </citation>
    <scope>NUCLEOTIDE SEQUENCE [LARGE SCALE GENOMIC DNA]</scope>
    <source>
        <strain evidence="11">SCPEA02</strain>
    </source>
</reference>
<keyword evidence="5" id="KW-0227">DNA damage</keyword>
<keyword evidence="3" id="KW-0540">Nuclease</keyword>
<dbReference type="InterPro" id="IPR036691">
    <property type="entry name" value="Endo/exonu/phosph_ase_sf"/>
</dbReference>
<name>A0ABX7PCK6_9BACT</name>
<dbReference type="PANTHER" id="PTHR15822">
    <property type="entry name" value="TRAF AND TNF RECEPTOR-ASSOCIATED PROTEIN"/>
    <property type="match status" value="1"/>
</dbReference>
<dbReference type="GO" id="GO:0004519">
    <property type="term" value="F:endonuclease activity"/>
    <property type="evidence" value="ECO:0007669"/>
    <property type="project" value="UniProtKB-KW"/>
</dbReference>
<protein>
    <submittedName>
        <fullName evidence="10">Endonuclease/exonuclease/phosphatase family protein</fullName>
    </submittedName>
</protein>
<keyword evidence="11" id="KW-1185">Reference proteome</keyword>
<dbReference type="Pfam" id="PF03372">
    <property type="entry name" value="Exo_endo_phos"/>
    <property type="match status" value="1"/>
</dbReference>
<evidence type="ECO:0000256" key="2">
    <source>
        <dbReference type="ARBA" id="ARBA00001946"/>
    </source>
</evidence>
<keyword evidence="4" id="KW-0479">Metal-binding</keyword>
<keyword evidence="8" id="KW-0234">DNA repair</keyword>
<sequence>MTFNVLYSASFEDVEKSVDAIEAAKPDVLCLRELTPRFASAFERRLGKEYSQRRLESRQGTWGVGIATRHKLLRTEVFPERPHRLPAMEADVLVDGHRLKVVCVHLMAPGARHKKDEGLLESLPKNAALRDKQGRALMDRYAKVKLPLLLLGDMNETRGGDAMKAFAAAGFTHACDGPDADCGPTWPVTPGGLLAFTEIDHVLARGLTLSGAQVLQVGGSDHYPVEARFDFAP</sequence>
<feature type="domain" description="Endonuclease/exonuclease/phosphatase" evidence="9">
    <location>
        <begin position="1"/>
        <end position="222"/>
    </location>
</feature>
<evidence type="ECO:0000259" key="9">
    <source>
        <dbReference type="Pfam" id="PF03372"/>
    </source>
</evidence>
<dbReference type="InterPro" id="IPR051547">
    <property type="entry name" value="TDP2-like"/>
</dbReference>
<dbReference type="PANTHER" id="PTHR15822:SF4">
    <property type="entry name" value="TYROSYL-DNA PHOSPHODIESTERASE 2"/>
    <property type="match status" value="1"/>
</dbReference>
<gene>
    <name evidence="10" type="ORF">JY651_14315</name>
</gene>
<comment type="cofactor">
    <cofactor evidence="1">
        <name>Mn(2+)</name>
        <dbReference type="ChEBI" id="CHEBI:29035"/>
    </cofactor>
</comment>
<dbReference type="EMBL" id="CP071090">
    <property type="protein sequence ID" value="QSQ28108.1"/>
    <property type="molecule type" value="Genomic_DNA"/>
</dbReference>
<evidence type="ECO:0000256" key="6">
    <source>
        <dbReference type="ARBA" id="ARBA00022801"/>
    </source>
</evidence>
<evidence type="ECO:0000256" key="1">
    <source>
        <dbReference type="ARBA" id="ARBA00001936"/>
    </source>
</evidence>
<keyword evidence="6" id="KW-0378">Hydrolase</keyword>
<evidence type="ECO:0000256" key="8">
    <source>
        <dbReference type="ARBA" id="ARBA00023204"/>
    </source>
</evidence>
<dbReference type="Proteomes" id="UP000662747">
    <property type="component" value="Chromosome"/>
</dbReference>
<evidence type="ECO:0000256" key="3">
    <source>
        <dbReference type="ARBA" id="ARBA00022722"/>
    </source>
</evidence>
<organism evidence="10 11">
    <name type="scientific">Pyxidicoccus parkwayensis</name>
    <dbReference type="NCBI Taxonomy" id="2813578"/>
    <lineage>
        <taxon>Bacteria</taxon>
        <taxon>Pseudomonadati</taxon>
        <taxon>Myxococcota</taxon>
        <taxon>Myxococcia</taxon>
        <taxon>Myxococcales</taxon>
        <taxon>Cystobacterineae</taxon>
        <taxon>Myxococcaceae</taxon>
        <taxon>Pyxidicoccus</taxon>
    </lineage>
</organism>
<keyword evidence="10" id="KW-0255">Endonuclease</keyword>
<evidence type="ECO:0000256" key="4">
    <source>
        <dbReference type="ARBA" id="ARBA00022723"/>
    </source>
</evidence>